<sequence length="419" mass="47198">MKHIVIIGGGFAGINLARALAGNNNFEVTLVDKNNYNFFPPLIYQVATAFLEPSSISYPFRKLFRKKKNLRFRLGELKQVVPAENRIILSNGDLQYDYLVFATGAETNYFGMLNVKQHAIPMKTLHDAIAMRNRMLQQMEQAIITQDEAERKKLLTFVIAGGGPTGVEISGMLAEMGRTIVLKDYPELHGKRGEIYLVDGSEALLSPMSKQSQKDTHNALRRMGVRIRLNVHVKDYVNDTVILDDGDTIEAKTLIWAAGVTARIFEGIPATSYGRGKRMIVDGFNKVQGTENIYAIGDTCLQTADEKFPNGHPQVAQVAIQQGKHMAKNFKAMETGKTPTLFHYHDKGSMAIIGRNKAVADLPPTLHFRGVIAFFLWLFVHVMSLINYRNRLKTLYNWTVAYFSKDQSLRMIIRPDNEK</sequence>
<dbReference type="Gene3D" id="3.50.50.100">
    <property type="match status" value="1"/>
</dbReference>
<comment type="catalytic activity">
    <reaction evidence="8">
        <text>a quinone + NADH + H(+) = a quinol + NAD(+)</text>
        <dbReference type="Rhea" id="RHEA:46160"/>
        <dbReference type="ChEBI" id="CHEBI:15378"/>
        <dbReference type="ChEBI" id="CHEBI:24646"/>
        <dbReference type="ChEBI" id="CHEBI:57540"/>
        <dbReference type="ChEBI" id="CHEBI:57945"/>
        <dbReference type="ChEBI" id="CHEBI:132124"/>
        <dbReference type="EC" id="1.6.5.9"/>
    </reaction>
</comment>
<evidence type="ECO:0000256" key="1">
    <source>
        <dbReference type="ARBA" id="ARBA00005272"/>
    </source>
</evidence>
<keyword evidence="3" id="KW-0285">Flavoprotein</keyword>
<dbReference type="SUPFAM" id="SSF51905">
    <property type="entry name" value="FAD/NAD(P)-binding domain"/>
    <property type="match status" value="2"/>
</dbReference>
<protein>
    <recommendedName>
        <fullName evidence="2">NADH:ubiquinone reductase (non-electrogenic)</fullName>
        <ecNumber evidence="2">1.6.5.9</ecNumber>
    </recommendedName>
</protein>
<dbReference type="PRINTS" id="PR00411">
    <property type="entry name" value="PNDRDTASEI"/>
</dbReference>
<proteinExistence type="inferred from homology"/>
<keyword evidence="5" id="KW-0809">Transit peptide</keyword>
<evidence type="ECO:0000259" key="11">
    <source>
        <dbReference type="Pfam" id="PF22366"/>
    </source>
</evidence>
<dbReference type="Pfam" id="PF22366">
    <property type="entry name" value="NDH2_C"/>
    <property type="match status" value="1"/>
</dbReference>
<evidence type="ECO:0000313" key="12">
    <source>
        <dbReference type="EMBL" id="KAA2240395.1"/>
    </source>
</evidence>
<gene>
    <name evidence="12" type="ORF">F0L74_30025</name>
</gene>
<feature type="transmembrane region" description="Helical" evidence="9">
    <location>
        <begin position="366"/>
        <end position="386"/>
    </location>
</feature>
<name>A0A5B2VN07_9BACT</name>
<dbReference type="GO" id="GO:0050136">
    <property type="term" value="F:NADH dehydrogenase (quinone) (non-electrogenic) activity"/>
    <property type="evidence" value="ECO:0007669"/>
    <property type="project" value="UniProtKB-EC"/>
</dbReference>
<evidence type="ECO:0000259" key="10">
    <source>
        <dbReference type="Pfam" id="PF07992"/>
    </source>
</evidence>
<evidence type="ECO:0000313" key="13">
    <source>
        <dbReference type="Proteomes" id="UP000324611"/>
    </source>
</evidence>
<evidence type="ECO:0000256" key="4">
    <source>
        <dbReference type="ARBA" id="ARBA00022827"/>
    </source>
</evidence>
<organism evidence="12 13">
    <name type="scientific">Chitinophaga agrisoli</name>
    <dbReference type="NCBI Taxonomy" id="2607653"/>
    <lineage>
        <taxon>Bacteria</taxon>
        <taxon>Pseudomonadati</taxon>
        <taxon>Bacteroidota</taxon>
        <taxon>Chitinophagia</taxon>
        <taxon>Chitinophagales</taxon>
        <taxon>Chitinophagaceae</taxon>
        <taxon>Chitinophaga</taxon>
    </lineage>
</organism>
<keyword evidence="9" id="KW-1133">Transmembrane helix</keyword>
<dbReference type="RefSeq" id="WP_149841573.1">
    <property type="nucleotide sequence ID" value="NZ_VUOC01000004.1"/>
</dbReference>
<dbReference type="PRINTS" id="PR00368">
    <property type="entry name" value="FADPNR"/>
</dbReference>
<evidence type="ECO:0000256" key="2">
    <source>
        <dbReference type="ARBA" id="ARBA00012637"/>
    </source>
</evidence>
<evidence type="ECO:0000256" key="9">
    <source>
        <dbReference type="SAM" id="Phobius"/>
    </source>
</evidence>
<dbReference type="Pfam" id="PF07992">
    <property type="entry name" value="Pyr_redox_2"/>
    <property type="match status" value="1"/>
</dbReference>
<feature type="domain" description="External alternative NADH-ubiquinone oxidoreductase-like C-terminal" evidence="11">
    <location>
        <begin position="347"/>
        <end position="402"/>
    </location>
</feature>
<dbReference type="AlphaFoldDB" id="A0A5B2VN07"/>
<dbReference type="InterPro" id="IPR045024">
    <property type="entry name" value="NDH-2"/>
</dbReference>
<keyword evidence="9" id="KW-0472">Membrane</keyword>
<reference evidence="12 13" key="1">
    <citation type="submission" date="2019-09" db="EMBL/GenBank/DDBJ databases">
        <title>Chitinophaga ginsengihumi sp. nov., isolated from soil of ginseng rhizosphere.</title>
        <authorList>
            <person name="Lee J."/>
        </authorList>
    </citation>
    <scope>NUCLEOTIDE SEQUENCE [LARGE SCALE GENOMIC DNA]</scope>
    <source>
        <strain evidence="12 13">BN140078</strain>
    </source>
</reference>
<dbReference type="InterPro" id="IPR023753">
    <property type="entry name" value="FAD/NAD-binding_dom"/>
</dbReference>
<evidence type="ECO:0000256" key="6">
    <source>
        <dbReference type="ARBA" id="ARBA00023002"/>
    </source>
</evidence>
<keyword evidence="13" id="KW-1185">Reference proteome</keyword>
<evidence type="ECO:0000256" key="8">
    <source>
        <dbReference type="ARBA" id="ARBA00047599"/>
    </source>
</evidence>
<dbReference type="PANTHER" id="PTHR43706:SF47">
    <property type="entry name" value="EXTERNAL NADH-UBIQUINONE OXIDOREDUCTASE 1, MITOCHONDRIAL-RELATED"/>
    <property type="match status" value="1"/>
</dbReference>
<accession>A0A5B2VN07</accession>
<keyword evidence="7" id="KW-0520">NAD</keyword>
<dbReference type="Proteomes" id="UP000324611">
    <property type="component" value="Unassembled WGS sequence"/>
</dbReference>
<dbReference type="PANTHER" id="PTHR43706">
    <property type="entry name" value="NADH DEHYDROGENASE"/>
    <property type="match status" value="1"/>
</dbReference>
<comment type="similarity">
    <text evidence="1">Belongs to the NADH dehydrogenase family.</text>
</comment>
<dbReference type="EMBL" id="VUOC01000004">
    <property type="protein sequence ID" value="KAA2240395.1"/>
    <property type="molecule type" value="Genomic_DNA"/>
</dbReference>
<keyword evidence="4" id="KW-0274">FAD</keyword>
<evidence type="ECO:0000256" key="5">
    <source>
        <dbReference type="ARBA" id="ARBA00022946"/>
    </source>
</evidence>
<dbReference type="InterPro" id="IPR036188">
    <property type="entry name" value="FAD/NAD-bd_sf"/>
</dbReference>
<feature type="domain" description="FAD/NAD(P)-binding" evidence="10">
    <location>
        <begin position="3"/>
        <end position="323"/>
    </location>
</feature>
<comment type="caution">
    <text evidence="12">The sequence shown here is derived from an EMBL/GenBank/DDBJ whole genome shotgun (WGS) entry which is preliminary data.</text>
</comment>
<keyword evidence="9" id="KW-0812">Transmembrane</keyword>
<evidence type="ECO:0000256" key="7">
    <source>
        <dbReference type="ARBA" id="ARBA00023027"/>
    </source>
</evidence>
<dbReference type="EC" id="1.6.5.9" evidence="2"/>
<evidence type="ECO:0000256" key="3">
    <source>
        <dbReference type="ARBA" id="ARBA00022630"/>
    </source>
</evidence>
<dbReference type="InterPro" id="IPR054585">
    <property type="entry name" value="NDH2-like_C"/>
</dbReference>
<reference evidence="12 13" key="2">
    <citation type="submission" date="2019-09" db="EMBL/GenBank/DDBJ databases">
        <authorList>
            <person name="Jin C."/>
        </authorList>
    </citation>
    <scope>NUCLEOTIDE SEQUENCE [LARGE SCALE GENOMIC DNA]</scope>
    <source>
        <strain evidence="12 13">BN140078</strain>
    </source>
</reference>
<keyword evidence="6" id="KW-0560">Oxidoreductase</keyword>